<dbReference type="EMBL" id="JARKIE010000345">
    <property type="protein sequence ID" value="KAJ7652588.1"/>
    <property type="molecule type" value="Genomic_DNA"/>
</dbReference>
<dbReference type="Proteomes" id="UP001221757">
    <property type="component" value="Unassembled WGS sequence"/>
</dbReference>
<name>A0AAD7CLT3_MYCRO</name>
<evidence type="ECO:0000313" key="3">
    <source>
        <dbReference type="Proteomes" id="UP001221757"/>
    </source>
</evidence>
<feature type="region of interest" description="Disordered" evidence="1">
    <location>
        <begin position="185"/>
        <end position="217"/>
    </location>
</feature>
<feature type="compositionally biased region" description="Polar residues" evidence="1">
    <location>
        <begin position="185"/>
        <end position="194"/>
    </location>
</feature>
<comment type="caution">
    <text evidence="2">The sequence shown here is derived from an EMBL/GenBank/DDBJ whole genome shotgun (WGS) entry which is preliminary data.</text>
</comment>
<accession>A0AAD7CLT3</accession>
<evidence type="ECO:0000256" key="1">
    <source>
        <dbReference type="SAM" id="MobiDB-lite"/>
    </source>
</evidence>
<reference evidence="2" key="1">
    <citation type="submission" date="2023-03" db="EMBL/GenBank/DDBJ databases">
        <title>Massive genome expansion in bonnet fungi (Mycena s.s.) driven by repeated elements and novel gene families across ecological guilds.</title>
        <authorList>
            <consortium name="Lawrence Berkeley National Laboratory"/>
            <person name="Harder C.B."/>
            <person name="Miyauchi S."/>
            <person name="Viragh M."/>
            <person name="Kuo A."/>
            <person name="Thoen E."/>
            <person name="Andreopoulos B."/>
            <person name="Lu D."/>
            <person name="Skrede I."/>
            <person name="Drula E."/>
            <person name="Henrissat B."/>
            <person name="Morin E."/>
            <person name="Kohler A."/>
            <person name="Barry K."/>
            <person name="LaButti K."/>
            <person name="Morin E."/>
            <person name="Salamov A."/>
            <person name="Lipzen A."/>
            <person name="Mereny Z."/>
            <person name="Hegedus B."/>
            <person name="Baldrian P."/>
            <person name="Stursova M."/>
            <person name="Weitz H."/>
            <person name="Taylor A."/>
            <person name="Grigoriev I.V."/>
            <person name="Nagy L.G."/>
            <person name="Martin F."/>
            <person name="Kauserud H."/>
        </authorList>
    </citation>
    <scope>NUCLEOTIDE SEQUENCE</scope>
    <source>
        <strain evidence="2">CBHHK067</strain>
    </source>
</reference>
<organism evidence="2 3">
    <name type="scientific">Mycena rosella</name>
    <name type="common">Pink bonnet</name>
    <name type="synonym">Agaricus rosellus</name>
    <dbReference type="NCBI Taxonomy" id="1033263"/>
    <lineage>
        <taxon>Eukaryota</taxon>
        <taxon>Fungi</taxon>
        <taxon>Dikarya</taxon>
        <taxon>Basidiomycota</taxon>
        <taxon>Agaricomycotina</taxon>
        <taxon>Agaricomycetes</taxon>
        <taxon>Agaricomycetidae</taxon>
        <taxon>Agaricales</taxon>
        <taxon>Marasmiineae</taxon>
        <taxon>Mycenaceae</taxon>
        <taxon>Mycena</taxon>
    </lineage>
</organism>
<keyword evidence="3" id="KW-1185">Reference proteome</keyword>
<feature type="compositionally biased region" description="Basic and acidic residues" evidence="1">
    <location>
        <begin position="206"/>
        <end position="217"/>
    </location>
</feature>
<proteinExistence type="predicted"/>
<sequence>MSILEKLLGWMRTNCYSGDDLDSYQVSLLGGFLEGDTHQWFITKVDNLCNPSSYAMNFASIICTLHQQYIKSSSAQHTTRTFESVAWDMSTGPEKLMSDLVKHGQAMAEMPSQFILKDRFFKAIPKWIGRVLKVQCGMTAKFTPLDILRSHARQFGRQTMVSRMKKWPVILPSKTIAQEFCTFNRPPQVSGNKGSPSPAAAAPPRPARDQVKEHPLAKAEGQSKVCFSCGSDHYARNKQCPRYSKQAPFRESSLTERPRVTMQCVVESYSDEDLDGDKYLETAGSFMSDMEDPNAALDLDELIEYSDSRNRLSRQYYVMHIDEEDMETLASDTETSVMASTDLEEVSSNESPSISVLSSHFSTEDKEVPFRNYNLGPICMHLATIGMDPNFVQLPDLLRLPMVSLVAESEDNANWLGEPDFEASVIIDVTTPPTFTFRSVEEEVLSHERARQDTGLWSLTALEYDTNLHWICSFRSYLDEDEECNKEISQYMERSDTEMHTHTQYGSQIHAHAAITAEQKACIEEDQLQERGMDTAYLMEPVQVALQEDLGPRAVAVCSLIQAGNDCHRDILTELETSENGEAEKLWERAWVISELDRLAEACRASQPRNWINHWEDPNEPRFGASSISDSGGLEHDNSDPDALAGAQPKLVLVRESFDRPQDAQQATVLLDVHNNVYVKIMDLLETHYLNPAF</sequence>
<protein>
    <submittedName>
        <fullName evidence="2">Uncharacterized protein</fullName>
    </submittedName>
</protein>
<feature type="region of interest" description="Disordered" evidence="1">
    <location>
        <begin position="614"/>
        <end position="642"/>
    </location>
</feature>
<gene>
    <name evidence="2" type="ORF">B0H17DRAFT_1147332</name>
</gene>
<dbReference type="AlphaFoldDB" id="A0AAD7CLT3"/>
<evidence type="ECO:0000313" key="2">
    <source>
        <dbReference type="EMBL" id="KAJ7652588.1"/>
    </source>
</evidence>